<dbReference type="GO" id="GO:0071555">
    <property type="term" value="P:cell wall organization"/>
    <property type="evidence" value="ECO:0007669"/>
    <property type="project" value="UniProtKB-KW"/>
</dbReference>
<reference evidence="21" key="1">
    <citation type="submission" date="2019-03" db="EMBL/GenBank/DDBJ databases">
        <title>Long read genome sequence of the mycoparasitic Pythium oligandrum ATCC 38472 isolated from sugarbeet rhizosphere.</title>
        <authorList>
            <person name="Gaulin E."/>
        </authorList>
    </citation>
    <scope>NUCLEOTIDE SEQUENCE</scope>
    <source>
        <strain evidence="21">ATCC 38472_TT</strain>
    </source>
</reference>
<dbReference type="PANTHER" id="PTHR31297">
    <property type="entry name" value="GLUCAN ENDO-1,6-BETA-GLUCOSIDASE B"/>
    <property type="match status" value="1"/>
</dbReference>
<evidence type="ECO:0000256" key="4">
    <source>
        <dbReference type="ARBA" id="ARBA00022692"/>
    </source>
</evidence>
<feature type="signal peptide" evidence="19">
    <location>
        <begin position="1"/>
        <end position="19"/>
    </location>
</feature>
<dbReference type="InterPro" id="IPR001547">
    <property type="entry name" value="Glyco_hydro_5"/>
</dbReference>
<dbReference type="OrthoDB" id="1887033at2759"/>
<evidence type="ECO:0000256" key="18">
    <source>
        <dbReference type="SAM" id="MobiDB-lite"/>
    </source>
</evidence>
<evidence type="ECO:0000256" key="14">
    <source>
        <dbReference type="ARBA" id="ARBA00036824"/>
    </source>
</evidence>
<keyword evidence="9" id="KW-0472">Membrane</keyword>
<evidence type="ECO:0000256" key="15">
    <source>
        <dbReference type="ARBA" id="ARBA00037126"/>
    </source>
</evidence>
<evidence type="ECO:0000256" key="5">
    <source>
        <dbReference type="ARBA" id="ARBA00022737"/>
    </source>
</evidence>
<evidence type="ECO:0000256" key="2">
    <source>
        <dbReference type="ARBA" id="ARBA00005641"/>
    </source>
</evidence>
<evidence type="ECO:0000256" key="11">
    <source>
        <dbReference type="ARBA" id="ARBA00023180"/>
    </source>
</evidence>
<evidence type="ECO:0000256" key="7">
    <source>
        <dbReference type="ARBA" id="ARBA00022968"/>
    </source>
</evidence>
<keyword evidence="5" id="KW-0677">Repeat</keyword>
<dbReference type="CDD" id="cd01100">
    <property type="entry name" value="APPLE_Factor_XI_like"/>
    <property type="match status" value="4"/>
</dbReference>
<evidence type="ECO:0000256" key="3">
    <source>
        <dbReference type="ARBA" id="ARBA00022475"/>
    </source>
</evidence>
<comment type="similarity">
    <text evidence="2">Belongs to the glycosyl hydrolase 5 (cellulase A) family.</text>
</comment>
<keyword evidence="8" id="KW-1133">Transmembrane helix</keyword>
<evidence type="ECO:0000256" key="16">
    <source>
        <dbReference type="ARBA" id="ARBA00038929"/>
    </source>
</evidence>
<evidence type="ECO:0000256" key="19">
    <source>
        <dbReference type="SAM" id="SignalP"/>
    </source>
</evidence>
<evidence type="ECO:0000256" key="6">
    <source>
        <dbReference type="ARBA" id="ARBA00022801"/>
    </source>
</evidence>
<comment type="subcellular location">
    <subcellularLocation>
        <location evidence="1">Cell membrane</location>
        <topology evidence="1">Single-pass type II membrane protein</topology>
    </subcellularLocation>
</comment>
<evidence type="ECO:0000256" key="12">
    <source>
        <dbReference type="ARBA" id="ARBA00023295"/>
    </source>
</evidence>
<dbReference type="InterPro" id="IPR003609">
    <property type="entry name" value="Pan_app"/>
</dbReference>
<comment type="catalytic activity">
    <reaction evidence="14">
        <text>Successive hydrolysis of beta-D-glucose units from the non-reducing ends of (1-&gt;3)-beta-D-glucans, releasing alpha-glucose.</text>
        <dbReference type="EC" id="3.2.1.58"/>
    </reaction>
</comment>
<feature type="chain" id="PRO_5035481409" description="glucan 1,3-beta-glucosidase" evidence="19">
    <location>
        <begin position="20"/>
        <end position="737"/>
    </location>
</feature>
<evidence type="ECO:0000256" key="1">
    <source>
        <dbReference type="ARBA" id="ARBA00004401"/>
    </source>
</evidence>
<keyword evidence="4" id="KW-0812">Transmembrane</keyword>
<feature type="compositionally biased region" description="Pro residues" evidence="18">
    <location>
        <begin position="218"/>
        <end position="228"/>
    </location>
</feature>
<dbReference type="GO" id="GO:0005576">
    <property type="term" value="C:extracellular region"/>
    <property type="evidence" value="ECO:0007669"/>
    <property type="project" value="InterPro"/>
</dbReference>
<evidence type="ECO:0000256" key="17">
    <source>
        <dbReference type="ARBA" id="ARBA00041260"/>
    </source>
</evidence>
<dbReference type="SUPFAM" id="SSF51445">
    <property type="entry name" value="(Trans)glycosidases"/>
    <property type="match status" value="1"/>
</dbReference>
<dbReference type="AlphaFoldDB" id="A0A8K1CQ61"/>
<dbReference type="Pfam" id="PF14295">
    <property type="entry name" value="PAN_4"/>
    <property type="match status" value="4"/>
</dbReference>
<dbReference type="GO" id="GO:0004338">
    <property type="term" value="F:glucan exo-1,3-beta-glucosidase activity"/>
    <property type="evidence" value="ECO:0007669"/>
    <property type="project" value="UniProtKB-EC"/>
</dbReference>
<dbReference type="Gene3D" id="3.50.4.10">
    <property type="entry name" value="Hepatocyte Growth Factor"/>
    <property type="match status" value="4"/>
</dbReference>
<keyword evidence="10" id="KW-1015">Disulfide bond</keyword>
<sequence length="737" mass="79356">MVQIGSAVLALGLLGLVEANKFNHAPHRNGTHGHHHRQLVATCSLEAAGIDYVGNDIGSVIAGAASECCAKCSAVSGCRAFSWNDYNGGTCWLKSGKGATITTSGVQSGTVAQNTDDGKCTLLANLDYSGNDAGSATSASAGDCCSKCAARSGCKAYTWTPWNGGTCWFKSAVGNLAGYAGAYAGVVNPTNTPSPTPTTPAPTTPAPTTPAPTTRTPAPTPTTKPPSPGKCNVEQDVDYSGADVKSVKGSAGDCCEACSLTNGCGAYTWTDFEGGTCWLKRSKGAANANSGAVSGVLPQEDRCTLEQGVDYIGLDVGSANSESADGCCSLCSSRSGCGAFTWSSGVCYFKSHRGQTKANADVVSGVVTVANRPQTHVQYRIRSGEIPAKSVNLGSWLVGESWISFTSPAWVDSWSVAGQGEYAAMRLLGKDKGTRQFQQHWATWITENDIAEIAGSGLNCVRVPVGYWIVNDDPTTQTSADSEVFARGGLAYLDKLVNEWAVKYNIAVMLSLHAHQGSQNGYDHSAPKNVGVTSWSKSQANVESSLQLATYLAQRYVNSPAFLGMNMMNEPAGDTDQGVLENYYLEAYRRIRALGSDCILVTSPHLNLQGPPIMMNFMRYPQYYNVWHEFHIYYAWRDGLNADQILAEARTYRQNHLDNWSGNYMHIGEWSLTVPPSASGFNDRNKLRQLAETQMDQFRGAHGGWSFWTWRHDEETKQLSGWSMRQQLRERVFTVPQ</sequence>
<keyword evidence="13" id="KW-0961">Cell wall biogenesis/degradation</keyword>
<name>A0A8K1CQ61_PYTOL</name>
<dbReference type="SMART" id="SM00223">
    <property type="entry name" value="APPLE"/>
    <property type="match status" value="4"/>
</dbReference>
<evidence type="ECO:0000256" key="13">
    <source>
        <dbReference type="ARBA" id="ARBA00023316"/>
    </source>
</evidence>
<dbReference type="FunFam" id="3.20.20.80:FF:000113">
    <property type="entry name" value="Glucan 1,3-beta-glucosidase"/>
    <property type="match status" value="1"/>
</dbReference>
<organism evidence="21 22">
    <name type="scientific">Pythium oligandrum</name>
    <name type="common">Mycoparasitic fungus</name>
    <dbReference type="NCBI Taxonomy" id="41045"/>
    <lineage>
        <taxon>Eukaryota</taxon>
        <taxon>Sar</taxon>
        <taxon>Stramenopiles</taxon>
        <taxon>Oomycota</taxon>
        <taxon>Peronosporomycetes</taxon>
        <taxon>Pythiales</taxon>
        <taxon>Pythiaceae</taxon>
        <taxon>Pythium</taxon>
    </lineage>
</organism>
<evidence type="ECO:0000256" key="10">
    <source>
        <dbReference type="ARBA" id="ARBA00023157"/>
    </source>
</evidence>
<evidence type="ECO:0000256" key="9">
    <source>
        <dbReference type="ARBA" id="ARBA00023136"/>
    </source>
</evidence>
<dbReference type="PROSITE" id="PS50948">
    <property type="entry name" value="PAN"/>
    <property type="match status" value="1"/>
</dbReference>
<dbReference type="Pfam" id="PF00150">
    <property type="entry name" value="Cellulase"/>
    <property type="match status" value="1"/>
</dbReference>
<dbReference type="PANTHER" id="PTHR31297:SF34">
    <property type="entry name" value="GLUCAN 1,3-BETA-GLUCOSIDASE 2"/>
    <property type="match status" value="1"/>
</dbReference>
<dbReference type="InterPro" id="IPR050386">
    <property type="entry name" value="Glycosyl_hydrolase_5"/>
</dbReference>
<dbReference type="EC" id="3.2.1.58" evidence="16"/>
<gene>
    <name evidence="21" type="ORF">Poli38472_012320</name>
</gene>
<dbReference type="Gene3D" id="3.20.20.80">
    <property type="entry name" value="Glycosidases"/>
    <property type="match status" value="1"/>
</dbReference>
<dbReference type="InterPro" id="IPR017853">
    <property type="entry name" value="GH"/>
</dbReference>
<comment type="function">
    <text evidence="15">Glucosidase involved in the degradation of cellulosic biomass. Active on lichenan.</text>
</comment>
<dbReference type="GO" id="GO:0006508">
    <property type="term" value="P:proteolysis"/>
    <property type="evidence" value="ECO:0007669"/>
    <property type="project" value="InterPro"/>
</dbReference>
<protein>
    <recommendedName>
        <fullName evidence="16">glucan 1,3-beta-glucosidase</fullName>
        <ecNumber evidence="16">3.2.1.58</ecNumber>
    </recommendedName>
    <alternativeName>
        <fullName evidence="17">Exo-1,3-beta-glucanase D</fullName>
    </alternativeName>
</protein>
<dbReference type="GO" id="GO:0005886">
    <property type="term" value="C:plasma membrane"/>
    <property type="evidence" value="ECO:0007669"/>
    <property type="project" value="UniProtKB-SubCell"/>
</dbReference>
<feature type="region of interest" description="Disordered" evidence="18">
    <location>
        <begin position="190"/>
        <end position="235"/>
    </location>
</feature>
<dbReference type="GO" id="GO:0009251">
    <property type="term" value="P:glucan catabolic process"/>
    <property type="evidence" value="ECO:0007669"/>
    <property type="project" value="TreeGrafter"/>
</dbReference>
<keyword evidence="12" id="KW-0326">Glycosidase</keyword>
<dbReference type="SUPFAM" id="SSF57414">
    <property type="entry name" value="Hairpin loop containing domain-like"/>
    <property type="match status" value="1"/>
</dbReference>
<feature type="domain" description="Apple" evidence="20">
    <location>
        <begin position="43"/>
        <end position="120"/>
    </location>
</feature>
<dbReference type="InterPro" id="IPR000177">
    <property type="entry name" value="Apple"/>
</dbReference>
<evidence type="ECO:0000259" key="20">
    <source>
        <dbReference type="PROSITE" id="PS50948"/>
    </source>
</evidence>
<keyword evidence="6" id="KW-0378">Hydrolase</keyword>
<feature type="compositionally biased region" description="Pro residues" evidence="18">
    <location>
        <begin position="192"/>
        <end position="210"/>
    </location>
</feature>
<evidence type="ECO:0000313" key="22">
    <source>
        <dbReference type="Proteomes" id="UP000794436"/>
    </source>
</evidence>
<keyword evidence="3" id="KW-1003">Cell membrane</keyword>
<keyword evidence="7" id="KW-0735">Signal-anchor</keyword>
<keyword evidence="19" id="KW-0732">Signal</keyword>
<keyword evidence="11" id="KW-0325">Glycoprotein</keyword>
<dbReference type="GO" id="GO:0009986">
    <property type="term" value="C:cell surface"/>
    <property type="evidence" value="ECO:0007669"/>
    <property type="project" value="TreeGrafter"/>
</dbReference>
<keyword evidence="22" id="KW-1185">Reference proteome</keyword>
<dbReference type="EMBL" id="SPLM01000005">
    <property type="protein sequence ID" value="TMW67204.1"/>
    <property type="molecule type" value="Genomic_DNA"/>
</dbReference>
<evidence type="ECO:0000256" key="8">
    <source>
        <dbReference type="ARBA" id="ARBA00022989"/>
    </source>
</evidence>
<dbReference type="Proteomes" id="UP000794436">
    <property type="component" value="Unassembled WGS sequence"/>
</dbReference>
<comment type="caution">
    <text evidence="21">The sequence shown here is derived from an EMBL/GenBank/DDBJ whole genome shotgun (WGS) entry which is preliminary data.</text>
</comment>
<proteinExistence type="inferred from homology"/>
<evidence type="ECO:0000313" key="21">
    <source>
        <dbReference type="EMBL" id="TMW67204.1"/>
    </source>
</evidence>
<accession>A0A8K1CQ61</accession>